<dbReference type="Proteomes" id="UP000798046">
    <property type="component" value="Unassembled WGS sequence"/>
</dbReference>
<feature type="domain" description="HTH cro/C1-type" evidence="1">
    <location>
        <begin position="8"/>
        <end position="62"/>
    </location>
</feature>
<proteinExistence type="predicted"/>
<dbReference type="Gene3D" id="1.10.260.40">
    <property type="entry name" value="lambda repressor-like DNA-binding domains"/>
    <property type="match status" value="1"/>
</dbReference>
<dbReference type="PROSITE" id="PS50943">
    <property type="entry name" value="HTH_CROC1"/>
    <property type="match status" value="1"/>
</dbReference>
<sequence length="110" mass="11853">MESVYDRIQQAIAACKISRNELVDITGYTQGAVSKILNGGVGITPQFIKIFCLALGVSEDWVKTGKGGMFSLSPAARELVDLVKGLSDAEAQAILDRSRNEKPKKSSDHV</sequence>
<dbReference type="SUPFAM" id="SSF47413">
    <property type="entry name" value="lambda repressor-like DNA-binding domains"/>
    <property type="match status" value="1"/>
</dbReference>
<organism evidence="2 3">
    <name type="scientific">Oryzomonas sagensis</name>
    <dbReference type="NCBI Taxonomy" id="2603857"/>
    <lineage>
        <taxon>Bacteria</taxon>
        <taxon>Pseudomonadati</taxon>
        <taxon>Thermodesulfobacteriota</taxon>
        <taxon>Desulfuromonadia</taxon>
        <taxon>Geobacterales</taxon>
        <taxon>Geobacteraceae</taxon>
        <taxon>Oryzomonas</taxon>
    </lineage>
</organism>
<dbReference type="EMBL" id="VZRA01000004">
    <property type="protein sequence ID" value="KAB0668977.1"/>
    <property type="molecule type" value="Genomic_DNA"/>
</dbReference>
<evidence type="ECO:0000313" key="2">
    <source>
        <dbReference type="EMBL" id="KAB0668977.1"/>
    </source>
</evidence>
<reference evidence="2 3" key="1">
    <citation type="journal article" date="2020" name="Microorganisms">
        <title>Description of Three Novel Members in the Family Geobacteraceae, Oryzomonas japonicum gen. nov., sp. nov., Oryzomonas sagensis sp. nov., and Oryzomonas ruber sp. nov.</title>
        <authorList>
            <person name="Xu Z."/>
            <person name="Masuda Y."/>
            <person name="Hayakawa C."/>
            <person name="Ushijima N."/>
            <person name="Kawano K."/>
            <person name="Shiratori Y."/>
            <person name="Senoo K."/>
            <person name="Itoh H."/>
        </authorList>
    </citation>
    <scope>NUCLEOTIDE SEQUENCE [LARGE SCALE GENOMIC DNA]</scope>
    <source>
        <strain evidence="2 3">Red100</strain>
    </source>
</reference>
<dbReference type="Pfam" id="PF01381">
    <property type="entry name" value="HTH_3"/>
    <property type="match status" value="1"/>
</dbReference>
<evidence type="ECO:0000259" key="1">
    <source>
        <dbReference type="PROSITE" id="PS50943"/>
    </source>
</evidence>
<dbReference type="InterPro" id="IPR010982">
    <property type="entry name" value="Lambda_DNA-bd_dom_sf"/>
</dbReference>
<protein>
    <submittedName>
        <fullName evidence="2">Helix-turn-helix domain-containing protein</fullName>
    </submittedName>
</protein>
<dbReference type="InterPro" id="IPR001387">
    <property type="entry name" value="Cro/C1-type_HTH"/>
</dbReference>
<dbReference type="RefSeq" id="WP_151157612.1">
    <property type="nucleotide sequence ID" value="NZ_VZRA01000004.1"/>
</dbReference>
<accession>A0ABQ6TL29</accession>
<keyword evidence="3" id="KW-1185">Reference proteome</keyword>
<dbReference type="SMART" id="SM00530">
    <property type="entry name" value="HTH_XRE"/>
    <property type="match status" value="1"/>
</dbReference>
<name>A0ABQ6TL29_9BACT</name>
<dbReference type="CDD" id="cd00093">
    <property type="entry name" value="HTH_XRE"/>
    <property type="match status" value="1"/>
</dbReference>
<evidence type="ECO:0000313" key="3">
    <source>
        <dbReference type="Proteomes" id="UP000798046"/>
    </source>
</evidence>
<gene>
    <name evidence="2" type="ORF">F6V30_14160</name>
</gene>
<comment type="caution">
    <text evidence="2">The sequence shown here is derived from an EMBL/GenBank/DDBJ whole genome shotgun (WGS) entry which is preliminary data.</text>
</comment>